<feature type="region of interest" description="Disordered" evidence="9">
    <location>
        <begin position="106"/>
        <end position="129"/>
    </location>
</feature>
<keyword evidence="7" id="KW-0406">Ion transport</keyword>
<dbReference type="Pfam" id="PF01769">
    <property type="entry name" value="MgtE"/>
    <property type="match status" value="2"/>
</dbReference>
<keyword evidence="4 10" id="KW-0812">Transmembrane</keyword>
<accession>A0ABQ8J0R0</accession>
<keyword evidence="6 10" id="KW-1133">Transmembrane helix</keyword>
<comment type="caution">
    <text evidence="12">The sequence shown here is derived from an EMBL/GenBank/DDBJ whole genome shotgun (WGS) entry which is preliminary data.</text>
</comment>
<reference evidence="12 13" key="1">
    <citation type="journal article" date="2018" name="J. Allergy Clin. Immunol.">
        <title>High-quality assembly of Dermatophagoides pteronyssinus genome and transcriptome reveals a wide range of novel allergens.</title>
        <authorList>
            <person name="Liu X.Y."/>
            <person name="Yang K.Y."/>
            <person name="Wang M.Q."/>
            <person name="Kwok J.S."/>
            <person name="Zeng X."/>
            <person name="Yang Z."/>
            <person name="Xiao X.J."/>
            <person name="Lau C.P."/>
            <person name="Li Y."/>
            <person name="Huang Z.M."/>
            <person name="Ba J.G."/>
            <person name="Yim A.K."/>
            <person name="Ouyang C.Y."/>
            <person name="Ngai S.M."/>
            <person name="Chan T.F."/>
            <person name="Leung E.L."/>
            <person name="Liu L."/>
            <person name="Liu Z.G."/>
            <person name="Tsui S.K."/>
        </authorList>
    </citation>
    <scope>NUCLEOTIDE SEQUENCE [LARGE SCALE GENOMIC DNA]</scope>
    <source>
        <strain evidence="12">Derp</strain>
    </source>
</reference>
<dbReference type="Proteomes" id="UP000887458">
    <property type="component" value="Unassembled WGS sequence"/>
</dbReference>
<feature type="compositionally biased region" description="Low complexity" evidence="9">
    <location>
        <begin position="110"/>
        <end position="119"/>
    </location>
</feature>
<feature type="transmembrane region" description="Helical" evidence="10">
    <location>
        <begin position="499"/>
        <end position="524"/>
    </location>
</feature>
<feature type="domain" description="SLC41A/MgtE integral membrane" evidence="11">
    <location>
        <begin position="193"/>
        <end position="328"/>
    </location>
</feature>
<evidence type="ECO:0000256" key="9">
    <source>
        <dbReference type="SAM" id="MobiDB-lite"/>
    </source>
</evidence>
<dbReference type="PANTHER" id="PTHR16228:SF7">
    <property type="entry name" value="SLC41A_MGTE INTEGRAL MEMBRANE DOMAIN-CONTAINING PROTEIN"/>
    <property type="match status" value="1"/>
</dbReference>
<comment type="similarity">
    <text evidence="2">Belongs to the SLC41A transporter family.</text>
</comment>
<evidence type="ECO:0000313" key="13">
    <source>
        <dbReference type="Proteomes" id="UP000887458"/>
    </source>
</evidence>
<feature type="compositionally biased region" description="Acidic residues" evidence="9">
    <location>
        <begin position="120"/>
        <end position="129"/>
    </location>
</feature>
<evidence type="ECO:0000256" key="5">
    <source>
        <dbReference type="ARBA" id="ARBA00022842"/>
    </source>
</evidence>
<evidence type="ECO:0000256" key="3">
    <source>
        <dbReference type="ARBA" id="ARBA00022448"/>
    </source>
</evidence>
<feature type="transmembrane region" description="Helical" evidence="10">
    <location>
        <begin position="156"/>
        <end position="176"/>
    </location>
</feature>
<feature type="transmembrane region" description="Helical" evidence="10">
    <location>
        <begin position="311"/>
        <end position="330"/>
    </location>
</feature>
<evidence type="ECO:0000256" key="1">
    <source>
        <dbReference type="ARBA" id="ARBA00004141"/>
    </source>
</evidence>
<protein>
    <recommendedName>
        <fullName evidence="11">SLC41A/MgtE integral membrane domain-containing protein</fullName>
    </recommendedName>
</protein>
<organism evidence="12 13">
    <name type="scientific">Dermatophagoides pteronyssinus</name>
    <name type="common">European house dust mite</name>
    <dbReference type="NCBI Taxonomy" id="6956"/>
    <lineage>
        <taxon>Eukaryota</taxon>
        <taxon>Metazoa</taxon>
        <taxon>Ecdysozoa</taxon>
        <taxon>Arthropoda</taxon>
        <taxon>Chelicerata</taxon>
        <taxon>Arachnida</taxon>
        <taxon>Acari</taxon>
        <taxon>Acariformes</taxon>
        <taxon>Sarcoptiformes</taxon>
        <taxon>Astigmata</taxon>
        <taxon>Psoroptidia</taxon>
        <taxon>Analgoidea</taxon>
        <taxon>Pyroglyphidae</taxon>
        <taxon>Dermatophagoidinae</taxon>
        <taxon>Dermatophagoides</taxon>
    </lineage>
</organism>
<evidence type="ECO:0000313" key="12">
    <source>
        <dbReference type="EMBL" id="KAH9416144.1"/>
    </source>
</evidence>
<evidence type="ECO:0000256" key="6">
    <source>
        <dbReference type="ARBA" id="ARBA00022989"/>
    </source>
</evidence>
<keyword evidence="3" id="KW-0813">Transport</keyword>
<feature type="transmembrane region" description="Helical" evidence="10">
    <location>
        <begin position="228"/>
        <end position="257"/>
    </location>
</feature>
<evidence type="ECO:0000256" key="4">
    <source>
        <dbReference type="ARBA" id="ARBA00022692"/>
    </source>
</evidence>
<comment type="subcellular location">
    <subcellularLocation>
        <location evidence="1">Membrane</location>
        <topology evidence="1">Multi-pass membrane protein</topology>
    </subcellularLocation>
</comment>
<keyword evidence="13" id="KW-1185">Reference proteome</keyword>
<dbReference type="EMBL" id="NJHN03000095">
    <property type="protein sequence ID" value="KAH9416144.1"/>
    <property type="molecule type" value="Genomic_DNA"/>
</dbReference>
<dbReference type="PANTHER" id="PTHR16228">
    <property type="entry name" value="DIVALENT CATION TRANSPORTER SOLUTE CARRIER FAMILY 41"/>
    <property type="match status" value="1"/>
</dbReference>
<name>A0ABQ8J0R0_DERPT</name>
<feature type="transmembrane region" description="Helical" evidence="10">
    <location>
        <begin position="464"/>
        <end position="487"/>
    </location>
</feature>
<evidence type="ECO:0000259" key="11">
    <source>
        <dbReference type="Pfam" id="PF01769"/>
    </source>
</evidence>
<dbReference type="InterPro" id="IPR036739">
    <property type="entry name" value="SLC41_membr_dom_sf"/>
</dbReference>
<dbReference type="SUPFAM" id="SSF161093">
    <property type="entry name" value="MgtE membrane domain-like"/>
    <property type="match status" value="2"/>
</dbReference>
<feature type="transmembrane region" description="Helical" evidence="10">
    <location>
        <begin position="188"/>
        <end position="207"/>
    </location>
</feature>
<evidence type="ECO:0000256" key="2">
    <source>
        <dbReference type="ARBA" id="ARBA00009749"/>
    </source>
</evidence>
<evidence type="ECO:0000256" key="10">
    <source>
        <dbReference type="SAM" id="Phobius"/>
    </source>
</evidence>
<evidence type="ECO:0000256" key="8">
    <source>
        <dbReference type="ARBA" id="ARBA00023136"/>
    </source>
</evidence>
<evidence type="ECO:0000256" key="7">
    <source>
        <dbReference type="ARBA" id="ARBA00023065"/>
    </source>
</evidence>
<reference evidence="12 13" key="2">
    <citation type="journal article" date="2022" name="Mol. Biol. Evol.">
        <title>Comparative Genomics Reveals Insights into the Divergent Evolution of Astigmatic Mites and Household Pest Adaptations.</title>
        <authorList>
            <person name="Xiong Q."/>
            <person name="Wan A.T."/>
            <person name="Liu X."/>
            <person name="Fung C.S."/>
            <person name="Xiao X."/>
            <person name="Malainual N."/>
            <person name="Hou J."/>
            <person name="Wang L."/>
            <person name="Wang M."/>
            <person name="Yang K.Y."/>
            <person name="Cui Y."/>
            <person name="Leung E.L."/>
            <person name="Nong W."/>
            <person name="Shin S.K."/>
            <person name="Au S.W."/>
            <person name="Jeong K.Y."/>
            <person name="Chew F.T."/>
            <person name="Hui J.H."/>
            <person name="Leung T.F."/>
            <person name="Tungtrongchitr A."/>
            <person name="Zhong N."/>
            <person name="Liu Z."/>
            <person name="Tsui S.K."/>
        </authorList>
    </citation>
    <scope>NUCLEOTIDE SEQUENCE [LARGE SCALE GENOMIC DNA]</scope>
    <source>
        <strain evidence="12">Derp</strain>
    </source>
</reference>
<proteinExistence type="inferred from homology"/>
<keyword evidence="5" id="KW-0460">Magnesium</keyword>
<sequence length="604" mass="67456">MQLKEIDECCINNDNNNIIIQAMEQSTNEPIAGIINEAFLNEEDEMKVNVEKAEKVDENQKKINKSKIIILKNIIDDQNNNPIMDLMDAKKMIIVDKSLSITINDDIEKQQQQQTTTTEDYNDYDDDVVVDDDDDDDEKKTIYQIQTSWAVLRQMLLPFLIAGIGSVFAGVVLNAVTQWPVFIEIPQISIMVTAFLGLIGNIETTLASRLSTQANLGRLDKWHSIYDIIFGNIMVVQCQASTVGLFAAICSILISSVREETREKLTYDSIILLCSSSVLTSIIANTLIASIIIIVIIVARRLGINPDNISTPVAASMGDVCTISILAYVSQFLYDLNHGKEIQIILMSICLCVAPVFGWFARRNRWTRTVILSGWTAILGAVIIEQPGGVVMEKAFQNYKVMSTFQPLVNGIGSNLVGIQTSRMSTFLHASAPKGLLPTSNPTPYVSPWFVFLSKDLHARMARLLMMVLIPSHLFFIAIIFTLQSTFDFQFIITGPFMSVYIIAVIIQLALLLYLAYISVFWAWKNRINPDNSAIPFTSALADVFGNCLMAIAFTLLKWINDDNANIMENSSIATTIITNFNDNNTSTTMATKLLNDSLIIYYH</sequence>
<dbReference type="InterPro" id="IPR045349">
    <property type="entry name" value="SLC41A1-3"/>
</dbReference>
<keyword evidence="8 10" id="KW-0472">Membrane</keyword>
<feature type="domain" description="SLC41A/MgtE integral membrane" evidence="11">
    <location>
        <begin position="406"/>
        <end position="551"/>
    </location>
</feature>
<feature type="transmembrane region" description="Helical" evidence="10">
    <location>
        <begin position="269"/>
        <end position="299"/>
    </location>
</feature>
<feature type="transmembrane region" description="Helical" evidence="10">
    <location>
        <begin position="536"/>
        <end position="560"/>
    </location>
</feature>
<dbReference type="Gene3D" id="1.10.357.20">
    <property type="entry name" value="SLC41 divalent cation transporters, integral membrane domain"/>
    <property type="match status" value="2"/>
</dbReference>
<feature type="transmembrane region" description="Helical" evidence="10">
    <location>
        <begin position="342"/>
        <end position="361"/>
    </location>
</feature>
<gene>
    <name evidence="12" type="ORF">DERP_000641</name>
</gene>
<dbReference type="InterPro" id="IPR006667">
    <property type="entry name" value="SLC41_membr_dom"/>
</dbReference>